<reference evidence="5" key="1">
    <citation type="submission" date="2019-04" db="EMBL/GenBank/DDBJ databases">
        <title>Friends and foes A comparative genomics studyof 23 Aspergillus species from section Flavi.</title>
        <authorList>
            <consortium name="DOE Joint Genome Institute"/>
            <person name="Kjaerbolling I."/>
            <person name="Vesth T."/>
            <person name="Frisvad J.C."/>
            <person name="Nybo J.L."/>
            <person name="Theobald S."/>
            <person name="Kildgaard S."/>
            <person name="Isbrandt T."/>
            <person name="Kuo A."/>
            <person name="Sato A."/>
            <person name="Lyhne E.K."/>
            <person name="Kogle M.E."/>
            <person name="Wiebenga A."/>
            <person name="Kun R.S."/>
            <person name="Lubbers R.J."/>
            <person name="Makela M.R."/>
            <person name="Barry K."/>
            <person name="Chovatia M."/>
            <person name="Clum A."/>
            <person name="Daum C."/>
            <person name="Haridas S."/>
            <person name="He G."/>
            <person name="LaButti K."/>
            <person name="Lipzen A."/>
            <person name="Mondo S."/>
            <person name="Riley R."/>
            <person name="Salamov A."/>
            <person name="Simmons B.A."/>
            <person name="Magnuson J.K."/>
            <person name="Henrissat B."/>
            <person name="Mortensen U.H."/>
            <person name="Larsen T.O."/>
            <person name="Devries R.P."/>
            <person name="Grigoriev I.V."/>
            <person name="Machida M."/>
            <person name="Baker S.E."/>
            <person name="Andersen M.R."/>
        </authorList>
    </citation>
    <scope>NUCLEOTIDE SEQUENCE [LARGE SCALE GENOMIC DNA]</scope>
    <source>
        <strain evidence="5">CBS 130015</strain>
    </source>
</reference>
<evidence type="ECO:0000313" key="5">
    <source>
        <dbReference type="Proteomes" id="UP000325433"/>
    </source>
</evidence>
<dbReference type="InterPro" id="IPR044861">
    <property type="entry name" value="IPNS-like_FE2OG_OXY"/>
</dbReference>
<dbReference type="SUPFAM" id="SSF51197">
    <property type="entry name" value="Clavaminate synthase-like"/>
    <property type="match status" value="1"/>
</dbReference>
<gene>
    <name evidence="4" type="ORF">BDV41DRAFT_214984</name>
</gene>
<name>A0A5N6W4X8_9EURO</name>
<keyword evidence="5" id="KW-1185">Reference proteome</keyword>
<keyword evidence="2" id="KW-0560">Oxidoreductase</keyword>
<protein>
    <submittedName>
        <fullName evidence="4">Putative gibberellin 20-oxidase</fullName>
    </submittedName>
</protein>
<dbReference type="InterPro" id="IPR026992">
    <property type="entry name" value="DIOX_N"/>
</dbReference>
<dbReference type="InterPro" id="IPR027443">
    <property type="entry name" value="IPNS-like_sf"/>
</dbReference>
<dbReference type="PANTHER" id="PTHR47990">
    <property type="entry name" value="2-OXOGLUTARATE (2OG) AND FE(II)-DEPENDENT OXYGENASE SUPERFAMILY PROTEIN-RELATED"/>
    <property type="match status" value="1"/>
</dbReference>
<proteinExistence type="inferred from homology"/>
<keyword evidence="2" id="KW-0479">Metal-binding</keyword>
<dbReference type="PROSITE" id="PS51471">
    <property type="entry name" value="FE2OG_OXY"/>
    <property type="match status" value="1"/>
</dbReference>
<keyword evidence="2" id="KW-0408">Iron</keyword>
<dbReference type="GO" id="GO:0044283">
    <property type="term" value="P:small molecule biosynthetic process"/>
    <property type="evidence" value="ECO:0007669"/>
    <property type="project" value="UniProtKB-ARBA"/>
</dbReference>
<dbReference type="Gene3D" id="2.60.120.330">
    <property type="entry name" value="B-lactam Antibiotic, Isopenicillin N Synthase, Chain"/>
    <property type="match status" value="1"/>
</dbReference>
<dbReference type="Proteomes" id="UP000325433">
    <property type="component" value="Unassembled WGS sequence"/>
</dbReference>
<dbReference type="AlphaFoldDB" id="A0A5N6W4X8"/>
<evidence type="ECO:0000313" key="4">
    <source>
        <dbReference type="EMBL" id="KAE8314440.1"/>
    </source>
</evidence>
<feature type="domain" description="Fe2OG dioxygenase" evidence="3">
    <location>
        <begin position="184"/>
        <end position="300"/>
    </location>
</feature>
<evidence type="ECO:0000259" key="3">
    <source>
        <dbReference type="PROSITE" id="PS51471"/>
    </source>
</evidence>
<dbReference type="GO" id="GO:0016491">
    <property type="term" value="F:oxidoreductase activity"/>
    <property type="evidence" value="ECO:0007669"/>
    <property type="project" value="UniProtKB-KW"/>
</dbReference>
<accession>A0A5N6W4X8</accession>
<dbReference type="InterPro" id="IPR050231">
    <property type="entry name" value="Iron_ascorbate_oxido_reductase"/>
</dbReference>
<dbReference type="Pfam" id="PF14226">
    <property type="entry name" value="DIOX_N"/>
    <property type="match status" value="1"/>
</dbReference>
<organism evidence="4 5">
    <name type="scientific">Aspergillus transmontanensis</name>
    <dbReference type="NCBI Taxonomy" id="1034304"/>
    <lineage>
        <taxon>Eukaryota</taxon>
        <taxon>Fungi</taxon>
        <taxon>Dikarya</taxon>
        <taxon>Ascomycota</taxon>
        <taxon>Pezizomycotina</taxon>
        <taxon>Eurotiomycetes</taxon>
        <taxon>Eurotiomycetidae</taxon>
        <taxon>Eurotiales</taxon>
        <taxon>Aspergillaceae</taxon>
        <taxon>Aspergillus</taxon>
        <taxon>Aspergillus subgen. Circumdati</taxon>
    </lineage>
</organism>
<dbReference type="GO" id="GO:0046872">
    <property type="term" value="F:metal ion binding"/>
    <property type="evidence" value="ECO:0007669"/>
    <property type="project" value="UniProtKB-KW"/>
</dbReference>
<sequence length="361" mass="40468">MSVPIIDFYAFQNGTEQERRELAHRITEEFKKHGATRLINHGIDGETIKKVYEWSDKFFKLSETEKAAIANVRDANPQRGYSYVGSEATSKVNKKNANGEFQICEDDDVAQDLEDVKEHFDFTRDGDPDYPTPWPSEASIPGFHNWMEGIFLPECQKLARDVLTAIEIGLNVPEGTFTACMESGVDELRIQHYPPLSTRTLHTGKIQRCHPHTDFGFITLLFQDATGGLEIEDRANGGWIPVVPTGEPTEVGVYISDTLVHKPNGHLKAAVHQVTAPVSLKNKQDGFLPERYTVALFAKADRHANIGPLPQFITTETPSVSPTSLRWSYITSELVSCMTPGPRPHLLLFDFAVVPYQLEML</sequence>
<dbReference type="Pfam" id="PF03171">
    <property type="entry name" value="2OG-FeII_Oxy"/>
    <property type="match status" value="1"/>
</dbReference>
<evidence type="ECO:0000256" key="1">
    <source>
        <dbReference type="ARBA" id="ARBA00008056"/>
    </source>
</evidence>
<comment type="similarity">
    <text evidence="1 2">Belongs to the iron/ascorbate-dependent oxidoreductase family.</text>
</comment>
<dbReference type="EMBL" id="ML738318">
    <property type="protein sequence ID" value="KAE8314440.1"/>
    <property type="molecule type" value="Genomic_DNA"/>
</dbReference>
<evidence type="ECO:0000256" key="2">
    <source>
        <dbReference type="RuleBase" id="RU003682"/>
    </source>
</evidence>
<dbReference type="InterPro" id="IPR005123">
    <property type="entry name" value="Oxoglu/Fe-dep_dioxygenase_dom"/>
</dbReference>